<dbReference type="PANTHER" id="PTHR46268">
    <property type="entry name" value="STRESS RESPONSE PROTEIN NHAX"/>
    <property type="match status" value="1"/>
</dbReference>
<reference evidence="4" key="1">
    <citation type="submission" date="2022-06" db="EMBL/GenBank/DDBJ databases">
        <title>Genome sequence of Phormidium yuhuli AB48 isolated from an industrial photobioreactor environment.</title>
        <authorList>
            <person name="Qiu Y."/>
            <person name="Noonan A.J.C."/>
            <person name="Dofher K."/>
            <person name="Koch M."/>
            <person name="Kieft B."/>
            <person name="Lin X."/>
            <person name="Ziels R.M."/>
            <person name="Hallam S.J."/>
        </authorList>
    </citation>
    <scope>NUCLEOTIDE SEQUENCE</scope>
    <source>
        <strain evidence="4">AB48</strain>
    </source>
</reference>
<evidence type="ECO:0000256" key="2">
    <source>
        <dbReference type="SAM" id="MobiDB-lite"/>
    </source>
</evidence>
<dbReference type="SUPFAM" id="SSF52402">
    <property type="entry name" value="Adenine nucleotide alpha hydrolases-like"/>
    <property type="match status" value="1"/>
</dbReference>
<organism evidence="4 5">
    <name type="scientific">Phormidium yuhuli AB48</name>
    <dbReference type="NCBI Taxonomy" id="2940671"/>
    <lineage>
        <taxon>Bacteria</taxon>
        <taxon>Bacillati</taxon>
        <taxon>Cyanobacteriota</taxon>
        <taxon>Cyanophyceae</taxon>
        <taxon>Oscillatoriophycideae</taxon>
        <taxon>Oscillatoriales</taxon>
        <taxon>Oscillatoriaceae</taxon>
        <taxon>Phormidium</taxon>
        <taxon>Phormidium yuhuli</taxon>
    </lineage>
</organism>
<dbReference type="Gene3D" id="3.40.50.620">
    <property type="entry name" value="HUPs"/>
    <property type="match status" value="1"/>
</dbReference>
<evidence type="ECO:0000313" key="4">
    <source>
        <dbReference type="EMBL" id="USR91778.1"/>
    </source>
</evidence>
<accession>A0ABY5ASE7</accession>
<evidence type="ECO:0000256" key="1">
    <source>
        <dbReference type="ARBA" id="ARBA00008791"/>
    </source>
</evidence>
<dbReference type="InterPro" id="IPR014729">
    <property type="entry name" value="Rossmann-like_a/b/a_fold"/>
</dbReference>
<proteinExistence type="inferred from homology"/>
<dbReference type="PRINTS" id="PR01438">
    <property type="entry name" value="UNVRSLSTRESS"/>
</dbReference>
<feature type="region of interest" description="Disordered" evidence="2">
    <location>
        <begin position="156"/>
        <end position="177"/>
    </location>
</feature>
<sequence length="177" mass="20016">MKPYRILAGLDHTDLAEKVFHQALAIAQDRQEPELRLIHCLNLDVHEQLGSLLDAGVGLQSRLNLDESQQSEQVKHLQQTRTWLRQLCEQAARVDVMCDYRLDRRSPGPLLTYLAQEWSADLVVVGNGKKEVWQTLILGSVSKYVIQHSPCPTLVVPSGNQKQQQFPPQADIPPTYS</sequence>
<feature type="compositionally biased region" description="Polar residues" evidence="2">
    <location>
        <begin position="158"/>
        <end position="167"/>
    </location>
</feature>
<name>A0ABY5ASE7_9CYAN</name>
<dbReference type="InterPro" id="IPR006016">
    <property type="entry name" value="UspA"/>
</dbReference>
<dbReference type="PANTHER" id="PTHR46268:SF8">
    <property type="entry name" value="UNIVERSAL STRESS PROTEIN SLL1388"/>
    <property type="match status" value="1"/>
</dbReference>
<gene>
    <name evidence="4" type="ORF">NEA10_03350</name>
</gene>
<keyword evidence="5" id="KW-1185">Reference proteome</keyword>
<dbReference type="Proteomes" id="UP001056708">
    <property type="component" value="Chromosome"/>
</dbReference>
<dbReference type="RefSeq" id="WP_252663808.1">
    <property type="nucleotide sequence ID" value="NZ_CP098611.1"/>
</dbReference>
<evidence type="ECO:0000259" key="3">
    <source>
        <dbReference type="Pfam" id="PF00582"/>
    </source>
</evidence>
<evidence type="ECO:0000313" key="5">
    <source>
        <dbReference type="Proteomes" id="UP001056708"/>
    </source>
</evidence>
<protein>
    <submittedName>
        <fullName evidence="4">Universal stress protein</fullName>
    </submittedName>
</protein>
<feature type="domain" description="UspA" evidence="3">
    <location>
        <begin position="5"/>
        <end position="157"/>
    </location>
</feature>
<dbReference type="Pfam" id="PF00582">
    <property type="entry name" value="Usp"/>
    <property type="match status" value="1"/>
</dbReference>
<comment type="similarity">
    <text evidence="1">Belongs to the universal stress protein A family.</text>
</comment>
<dbReference type="InterPro" id="IPR006015">
    <property type="entry name" value="Universal_stress_UspA"/>
</dbReference>
<dbReference type="EMBL" id="CP098611">
    <property type="protein sequence ID" value="USR91778.1"/>
    <property type="molecule type" value="Genomic_DNA"/>
</dbReference>